<accession>A0ABS4HUI6</accession>
<proteinExistence type="predicted"/>
<dbReference type="Proteomes" id="UP001519344">
    <property type="component" value="Unassembled WGS sequence"/>
</dbReference>
<evidence type="ECO:0000313" key="2">
    <source>
        <dbReference type="EMBL" id="MBP1962299.1"/>
    </source>
</evidence>
<dbReference type="RefSeq" id="WP_167061648.1">
    <property type="nucleotide sequence ID" value="NZ_JAAOZR010000024.1"/>
</dbReference>
<reference evidence="2 3" key="1">
    <citation type="submission" date="2021-03" db="EMBL/GenBank/DDBJ databases">
        <title>Genomic Encyclopedia of Type Strains, Phase IV (KMG-IV): sequencing the most valuable type-strain genomes for metagenomic binning, comparative biology and taxonomic classification.</title>
        <authorList>
            <person name="Goeker M."/>
        </authorList>
    </citation>
    <scope>NUCLEOTIDE SEQUENCE [LARGE SCALE GENOMIC DNA]</scope>
    <source>
        <strain evidence="2 3">DSM 24950</strain>
    </source>
</reference>
<feature type="compositionally biased region" description="Basic and acidic residues" evidence="1">
    <location>
        <begin position="109"/>
        <end position="120"/>
    </location>
</feature>
<feature type="compositionally biased region" description="Polar residues" evidence="1">
    <location>
        <begin position="57"/>
        <end position="81"/>
    </location>
</feature>
<sequence>MRKRWLVLLIGVGVLGIGGYAGYTYSINVIADKLSTQLLAEADTNQQLFEQIELPTLPQTPEETSLQDKSAAASPNTADKLSSQSPSSDSRSDLKGEEPSKEQASASDETTHNASTEKKSNKQSALSFSSKQEAVKFAMSRFSAAELNKLRQMASGGLTSEEKAELKKIAYSKFTDAEIAAVQKVVTTK</sequence>
<organism evidence="2 3">
    <name type="scientific">Paenibacillus aceris</name>
    <dbReference type="NCBI Taxonomy" id="869555"/>
    <lineage>
        <taxon>Bacteria</taxon>
        <taxon>Bacillati</taxon>
        <taxon>Bacillota</taxon>
        <taxon>Bacilli</taxon>
        <taxon>Bacillales</taxon>
        <taxon>Paenibacillaceae</taxon>
        <taxon>Paenibacillus</taxon>
    </lineage>
</organism>
<feature type="region of interest" description="Disordered" evidence="1">
    <location>
        <begin position="57"/>
        <end position="126"/>
    </location>
</feature>
<name>A0ABS4HUI6_9BACL</name>
<keyword evidence="3" id="KW-1185">Reference proteome</keyword>
<dbReference type="EMBL" id="JAGGKV010000003">
    <property type="protein sequence ID" value="MBP1962299.1"/>
    <property type="molecule type" value="Genomic_DNA"/>
</dbReference>
<comment type="caution">
    <text evidence="2">The sequence shown here is derived from an EMBL/GenBank/DDBJ whole genome shotgun (WGS) entry which is preliminary data.</text>
</comment>
<evidence type="ECO:0000313" key="3">
    <source>
        <dbReference type="Proteomes" id="UP001519344"/>
    </source>
</evidence>
<feature type="compositionally biased region" description="Basic and acidic residues" evidence="1">
    <location>
        <begin position="90"/>
        <end position="101"/>
    </location>
</feature>
<evidence type="ECO:0000256" key="1">
    <source>
        <dbReference type="SAM" id="MobiDB-lite"/>
    </source>
</evidence>
<gene>
    <name evidence="2" type="ORF">J2Z65_001498</name>
</gene>
<protein>
    <submittedName>
        <fullName evidence="2">Uncharacterized protein</fullName>
    </submittedName>
</protein>